<dbReference type="Pfam" id="PF21269">
    <property type="entry name" value="TreT_GT1"/>
    <property type="match status" value="1"/>
</dbReference>
<dbReference type="AlphaFoldDB" id="A0A0F9J8D8"/>
<keyword evidence="5" id="KW-0808">Transferase</keyword>
<proteinExistence type="inferred from homology"/>
<dbReference type="EMBL" id="LAZR01017019">
    <property type="protein sequence ID" value="KKM02116.1"/>
    <property type="molecule type" value="Genomic_DNA"/>
</dbReference>
<dbReference type="InterPro" id="IPR052078">
    <property type="entry name" value="Trehalose_Metab_GTase"/>
</dbReference>
<dbReference type="Pfam" id="PF00534">
    <property type="entry name" value="Glycos_transf_1"/>
    <property type="match status" value="1"/>
</dbReference>
<comment type="similarity">
    <text evidence="1">Belongs to the glycosyltransferase group 1 family. Glycosyltransferase 4 subfamily.</text>
</comment>
<dbReference type="InterPro" id="IPR001296">
    <property type="entry name" value="Glyco_trans_1"/>
</dbReference>
<evidence type="ECO:0000259" key="8">
    <source>
        <dbReference type="Pfam" id="PF21269"/>
    </source>
</evidence>
<evidence type="ECO:0000256" key="1">
    <source>
        <dbReference type="ARBA" id="ARBA00009481"/>
    </source>
</evidence>
<evidence type="ECO:0000256" key="2">
    <source>
        <dbReference type="ARBA" id="ARBA00011738"/>
    </source>
</evidence>
<comment type="subunit">
    <text evidence="2">Homodimer.</text>
</comment>
<comment type="caution">
    <text evidence="9">The sequence shown here is derived from an EMBL/GenBank/DDBJ whole genome shotgun (WGS) entry which is preliminary data.</text>
</comment>
<evidence type="ECO:0000256" key="6">
    <source>
        <dbReference type="ARBA" id="ARBA00023277"/>
    </source>
</evidence>
<dbReference type="GO" id="GO:0016757">
    <property type="term" value="F:glycosyltransferase activity"/>
    <property type="evidence" value="ECO:0007669"/>
    <property type="project" value="UniProtKB-KW"/>
</dbReference>
<dbReference type="PANTHER" id="PTHR47779:SF1">
    <property type="entry name" value="SYNTHASE (CCG-9), PUTATIVE (AFU_ORTHOLOGUE AFUA_3G12100)-RELATED"/>
    <property type="match status" value="1"/>
</dbReference>
<dbReference type="Gene3D" id="3.40.50.2000">
    <property type="entry name" value="Glycogen Phosphorylase B"/>
    <property type="match status" value="2"/>
</dbReference>
<keyword evidence="3" id="KW-0313">Glucose metabolism</keyword>
<name>A0A0F9J8D8_9ZZZZ</name>
<dbReference type="GO" id="GO:0006006">
    <property type="term" value="P:glucose metabolic process"/>
    <property type="evidence" value="ECO:0007669"/>
    <property type="project" value="UniProtKB-KW"/>
</dbReference>
<dbReference type="SUPFAM" id="SSF53756">
    <property type="entry name" value="UDP-Glycosyltransferase/glycogen phosphorylase"/>
    <property type="match status" value="1"/>
</dbReference>
<dbReference type="PANTHER" id="PTHR47779">
    <property type="entry name" value="SYNTHASE (CCG-9), PUTATIVE (AFU_ORTHOLOGUE AFUA_3G12100)-RELATED"/>
    <property type="match status" value="1"/>
</dbReference>
<gene>
    <name evidence="9" type="ORF">LCGC14_1787640</name>
</gene>
<evidence type="ECO:0000259" key="7">
    <source>
        <dbReference type="Pfam" id="PF00534"/>
    </source>
</evidence>
<accession>A0A0F9J8D8</accession>
<evidence type="ECO:0000256" key="5">
    <source>
        <dbReference type="ARBA" id="ARBA00022679"/>
    </source>
</evidence>
<reference evidence="9" key="1">
    <citation type="journal article" date="2015" name="Nature">
        <title>Complex archaea that bridge the gap between prokaryotes and eukaryotes.</title>
        <authorList>
            <person name="Spang A."/>
            <person name="Saw J.H."/>
            <person name="Jorgensen S.L."/>
            <person name="Zaremba-Niedzwiedzka K."/>
            <person name="Martijn J."/>
            <person name="Lind A.E."/>
            <person name="van Eijk R."/>
            <person name="Schleper C."/>
            <person name="Guy L."/>
            <person name="Ettema T.J."/>
        </authorList>
    </citation>
    <scope>NUCLEOTIDE SEQUENCE</scope>
</reference>
<organism evidence="9">
    <name type="scientific">marine sediment metagenome</name>
    <dbReference type="NCBI Taxonomy" id="412755"/>
    <lineage>
        <taxon>unclassified sequences</taxon>
        <taxon>metagenomes</taxon>
        <taxon>ecological metagenomes</taxon>
    </lineage>
</organism>
<keyword evidence="6" id="KW-0119">Carbohydrate metabolism</keyword>
<protein>
    <submittedName>
        <fullName evidence="9">Uncharacterized protein</fullName>
    </submittedName>
</protein>
<dbReference type="InterPro" id="IPR049438">
    <property type="entry name" value="TreT_GT1"/>
</dbReference>
<feature type="domain" description="Trehalose synthase N-terminal" evidence="8">
    <location>
        <begin position="42"/>
        <end position="184"/>
    </location>
</feature>
<evidence type="ECO:0000313" key="9">
    <source>
        <dbReference type="EMBL" id="KKM02116.1"/>
    </source>
</evidence>
<keyword evidence="4" id="KW-0328">Glycosyltransferase</keyword>
<evidence type="ECO:0000256" key="4">
    <source>
        <dbReference type="ARBA" id="ARBA00022676"/>
    </source>
</evidence>
<feature type="domain" description="Glycosyl transferase family 1" evidence="7">
    <location>
        <begin position="227"/>
        <end position="387"/>
    </location>
</feature>
<evidence type="ECO:0000256" key="3">
    <source>
        <dbReference type="ARBA" id="ARBA00022526"/>
    </source>
</evidence>
<sequence>MLQQVSMGYKDIKTYEPIMGTQYIDELKELANKLKGLRILYINSTPFGGGVAELLSAYLPLMIDLGIDAEWRIIYGDKYFFSVTKKMHNALQGAPLSLTQHLREHYLGNIMANVEKLDAENYDVVIVNDPQPAALLSFIKSKNGSKWIWRAHIDMSSPNPQVWQFLKPHIEKYDAAIFTMKEFIPKDLKARTAIIPPAIDVSNTKNMDLPPYLPRAVLKNSGVDISHPVILQVSRFDPWKDPLGVIESYRLVKQEIPEVQLVLVGALAQDDPEGWAMYGTINREAVKDPDMYLFTNQTSTGSLEVNALQRACDVVIQKSIREGFGLVVSEALWKAKPVVAGRAGGIKLQMTGKLEDFLIDSTEDAAKKIVQFLESPQLMEEYGALGRENVRKNFLMPRYIKEELELIADLVKA</sequence>